<protein>
    <submittedName>
        <fullName evidence="1">Uncharacterized protein</fullName>
    </submittedName>
</protein>
<dbReference type="Proteomes" id="UP000004510">
    <property type="component" value="Unassembled WGS sequence"/>
</dbReference>
<comment type="caution">
    <text evidence="1">The sequence shown here is derived from an EMBL/GenBank/DDBJ whole genome shotgun (WGS) entry which is preliminary data.</text>
</comment>
<sequence>MAAGWVDFLADHCRVACCAVLSSRFKVSELRRSETIAQVLRLS</sequence>
<evidence type="ECO:0000313" key="2">
    <source>
        <dbReference type="Proteomes" id="UP000004510"/>
    </source>
</evidence>
<name>D4XH81_9BURK</name>
<gene>
    <name evidence="1" type="ORF">HMPREF0004_4828</name>
</gene>
<dbReference type="HOGENOM" id="CLU_3228144_0_0_4"/>
<organism evidence="1 2">
    <name type="scientific">Achromobacter piechaudii ATCC 43553</name>
    <dbReference type="NCBI Taxonomy" id="742159"/>
    <lineage>
        <taxon>Bacteria</taxon>
        <taxon>Pseudomonadati</taxon>
        <taxon>Pseudomonadota</taxon>
        <taxon>Betaproteobacteria</taxon>
        <taxon>Burkholderiales</taxon>
        <taxon>Alcaligenaceae</taxon>
        <taxon>Achromobacter</taxon>
    </lineage>
</organism>
<proteinExistence type="predicted"/>
<evidence type="ECO:0000313" key="1">
    <source>
        <dbReference type="EMBL" id="EFF73771.1"/>
    </source>
</evidence>
<dbReference type="EMBL" id="ADMS01000112">
    <property type="protein sequence ID" value="EFF73771.1"/>
    <property type="molecule type" value="Genomic_DNA"/>
</dbReference>
<reference evidence="2" key="1">
    <citation type="submission" date="2010-03" db="EMBL/GenBank/DDBJ databases">
        <title>Complete sequence of Mobiluncus curtisii ATCC 43063.</title>
        <authorList>
            <person name="Muzny D."/>
            <person name="Qin X."/>
            <person name="Deng J."/>
            <person name="Jiang H."/>
            <person name="Liu Y."/>
            <person name="Qu J."/>
            <person name="Song X.-Z."/>
            <person name="Zhang L."/>
            <person name="Thornton R."/>
            <person name="Coyle M."/>
            <person name="Francisco L."/>
            <person name="Jackson L."/>
            <person name="Javaid M."/>
            <person name="Korchina V."/>
            <person name="Kovar C."/>
            <person name="Mata R."/>
            <person name="Mathew T."/>
            <person name="Ngo R."/>
            <person name="Nguyen L."/>
            <person name="Nguyen N."/>
            <person name="Okwuonu G."/>
            <person name="Ongeri F."/>
            <person name="Pham C."/>
            <person name="Simmons D."/>
            <person name="Wilczek-Boney K."/>
            <person name="Hale W."/>
            <person name="Jakkamsetti A."/>
            <person name="Pham P."/>
            <person name="Ruth R."/>
            <person name="San Lucas F."/>
            <person name="Warren J."/>
            <person name="Zhang J."/>
            <person name="Zhao Z."/>
            <person name="Zhou C."/>
            <person name="Zhu D."/>
            <person name="Lee S."/>
            <person name="Bess C."/>
            <person name="Blankenburg K."/>
            <person name="Forbes L."/>
            <person name="Fu Q."/>
            <person name="Gubbala S."/>
            <person name="Hirani K."/>
            <person name="Jayaseelan J.C."/>
            <person name="Lara F."/>
            <person name="Munidasa M."/>
            <person name="Palculict T."/>
            <person name="Patil S."/>
            <person name="Pu L.-L."/>
            <person name="Saada N."/>
            <person name="Tang L."/>
            <person name="Weissenberger G."/>
            <person name="Zhu Y."/>
            <person name="Hemphill L."/>
            <person name="Shang Y."/>
            <person name="Youmans B."/>
            <person name="Ayvaz T."/>
            <person name="Ross M."/>
            <person name="Santibanez J."/>
            <person name="Aqrawi P."/>
            <person name="Gross S."/>
            <person name="Joshi V."/>
            <person name="Fowler G."/>
            <person name="Nazareth L."/>
            <person name="Reid J."/>
            <person name="Worley K."/>
            <person name="Petrosino J."/>
            <person name="Highlander S."/>
            <person name="Gibbs R."/>
            <person name="Gibbs R."/>
        </authorList>
    </citation>
    <scope>NUCLEOTIDE SEQUENCE [LARGE SCALE GENOMIC DNA]</scope>
    <source>
        <strain evidence="2">ATCC 43553</strain>
    </source>
</reference>
<accession>D4XH81</accession>
<dbReference type="AlphaFoldDB" id="D4XH81"/>